<dbReference type="AlphaFoldDB" id="X0TDL0"/>
<sequence>MSKTHLSGPLNINPDNEEGTILDCDAFGVGAVLGATMTISPESAAESGYIRMDIAGTIYQIP</sequence>
<feature type="non-terminal residue" evidence="1">
    <location>
        <position position="62"/>
    </location>
</feature>
<comment type="caution">
    <text evidence="1">The sequence shown here is derived from an EMBL/GenBank/DDBJ whole genome shotgun (WGS) entry which is preliminary data.</text>
</comment>
<protein>
    <submittedName>
        <fullName evidence="1">Uncharacterized protein</fullName>
    </submittedName>
</protein>
<name>X0TDL0_9ZZZZ</name>
<proteinExistence type="predicted"/>
<gene>
    <name evidence="1" type="ORF">S01H1_30713</name>
</gene>
<organism evidence="1">
    <name type="scientific">marine sediment metagenome</name>
    <dbReference type="NCBI Taxonomy" id="412755"/>
    <lineage>
        <taxon>unclassified sequences</taxon>
        <taxon>metagenomes</taxon>
        <taxon>ecological metagenomes</taxon>
    </lineage>
</organism>
<evidence type="ECO:0000313" key="1">
    <source>
        <dbReference type="EMBL" id="GAF86272.1"/>
    </source>
</evidence>
<accession>X0TDL0</accession>
<reference evidence="1" key="1">
    <citation type="journal article" date="2014" name="Front. Microbiol.">
        <title>High frequency of phylogenetically diverse reductive dehalogenase-homologous genes in deep subseafloor sedimentary metagenomes.</title>
        <authorList>
            <person name="Kawai M."/>
            <person name="Futagami T."/>
            <person name="Toyoda A."/>
            <person name="Takaki Y."/>
            <person name="Nishi S."/>
            <person name="Hori S."/>
            <person name="Arai W."/>
            <person name="Tsubouchi T."/>
            <person name="Morono Y."/>
            <person name="Uchiyama I."/>
            <person name="Ito T."/>
            <person name="Fujiyama A."/>
            <person name="Inagaki F."/>
            <person name="Takami H."/>
        </authorList>
    </citation>
    <scope>NUCLEOTIDE SEQUENCE</scope>
    <source>
        <strain evidence="1">Expedition CK06-06</strain>
    </source>
</reference>
<dbReference type="EMBL" id="BARS01018919">
    <property type="protein sequence ID" value="GAF86272.1"/>
    <property type="molecule type" value="Genomic_DNA"/>
</dbReference>